<evidence type="ECO:0000313" key="2">
    <source>
        <dbReference type="Proteomes" id="UP000198701"/>
    </source>
</evidence>
<evidence type="ECO:0000313" key="1">
    <source>
        <dbReference type="EMBL" id="SDK34150.1"/>
    </source>
</evidence>
<dbReference type="AlphaFoldDB" id="A0A1G9B528"/>
<sequence length="67" mass="6404">MLAFGRGGGIDRNAVSTSLADSLPPIAGILLIVGAGGGSKQVLIDTGIGTVIADAVNGSSVSVLVLA</sequence>
<protein>
    <submittedName>
        <fullName evidence="1">Gluconate:H+ symporter, GntP family</fullName>
    </submittedName>
</protein>
<reference evidence="1 2" key="1">
    <citation type="submission" date="2016-10" db="EMBL/GenBank/DDBJ databases">
        <authorList>
            <person name="de Groot N.N."/>
        </authorList>
    </citation>
    <scope>NUCLEOTIDE SEQUENCE [LARGE SCALE GENOMIC DNA]</scope>
    <source>
        <strain evidence="1 2">CGMCC 1.5382</strain>
    </source>
</reference>
<keyword evidence="2" id="KW-1185">Reference proteome</keyword>
<name>A0A1G9B528_9MICO</name>
<proteinExistence type="predicted"/>
<dbReference type="GO" id="GO:0015128">
    <property type="term" value="F:gluconate transmembrane transporter activity"/>
    <property type="evidence" value="ECO:0007669"/>
    <property type="project" value="InterPro"/>
</dbReference>
<organism evidence="1 2">
    <name type="scientific">Cryobacterium psychrotolerans</name>
    <dbReference type="NCBI Taxonomy" id="386301"/>
    <lineage>
        <taxon>Bacteria</taxon>
        <taxon>Bacillati</taxon>
        <taxon>Actinomycetota</taxon>
        <taxon>Actinomycetes</taxon>
        <taxon>Micrococcales</taxon>
        <taxon>Microbacteriaceae</taxon>
        <taxon>Cryobacterium</taxon>
    </lineage>
</organism>
<gene>
    <name evidence="1" type="ORF">SAMN05216282_10540</name>
</gene>
<dbReference type="GO" id="GO:0016020">
    <property type="term" value="C:membrane"/>
    <property type="evidence" value="ECO:0007669"/>
    <property type="project" value="InterPro"/>
</dbReference>
<accession>A0A1G9B528</accession>
<dbReference type="Proteomes" id="UP000198701">
    <property type="component" value="Unassembled WGS sequence"/>
</dbReference>
<dbReference type="Pfam" id="PF02447">
    <property type="entry name" value="GntP_permease"/>
    <property type="match status" value="1"/>
</dbReference>
<dbReference type="InterPro" id="IPR003474">
    <property type="entry name" value="Glcn_transporter"/>
</dbReference>
<dbReference type="STRING" id="386301.SAMN05216282_10540"/>
<dbReference type="EMBL" id="FNFU01000005">
    <property type="protein sequence ID" value="SDK34150.1"/>
    <property type="molecule type" value="Genomic_DNA"/>
</dbReference>